<evidence type="ECO:0000256" key="1">
    <source>
        <dbReference type="ARBA" id="ARBA00005306"/>
    </source>
</evidence>
<reference evidence="12 13" key="1">
    <citation type="submission" date="2016-08" db="EMBL/GenBank/DDBJ databases">
        <title>Novel Firmicutes and Novel Genomes.</title>
        <authorList>
            <person name="Poppleton D.I."/>
            <person name="Gribaldo S."/>
        </authorList>
    </citation>
    <scope>NUCLEOTIDE SEQUENCE [LARGE SCALE GENOMIC DNA]</scope>
    <source>
        <strain evidence="12 13">CTT3</strain>
    </source>
</reference>
<dbReference type="EMBL" id="MCIB01000039">
    <property type="protein sequence ID" value="RKD28996.1"/>
    <property type="molecule type" value="Genomic_DNA"/>
</dbReference>
<evidence type="ECO:0000256" key="8">
    <source>
        <dbReference type="ARBA" id="ARBA00047380"/>
    </source>
</evidence>
<dbReference type="GO" id="GO:0016740">
    <property type="term" value="F:transferase activity"/>
    <property type="evidence" value="ECO:0007669"/>
    <property type="project" value="UniProtKB-KW"/>
</dbReference>
<dbReference type="FunFam" id="1.10.10.410:FF:000001">
    <property type="entry name" value="Aspartyl/glutamyl-tRNA(Asn/Gln) amidotransferase subunit B"/>
    <property type="match status" value="1"/>
</dbReference>
<dbReference type="AlphaFoldDB" id="A0A419SUV2"/>
<dbReference type="NCBIfam" id="TIGR00133">
    <property type="entry name" value="gatB"/>
    <property type="match status" value="1"/>
</dbReference>
<dbReference type="PANTHER" id="PTHR11659:SF0">
    <property type="entry name" value="GLUTAMYL-TRNA(GLN) AMIDOTRANSFERASE SUBUNIT B, MITOCHONDRIAL"/>
    <property type="match status" value="1"/>
</dbReference>
<dbReference type="GO" id="GO:0050566">
    <property type="term" value="F:asparaginyl-tRNA synthase (glutamine-hydrolyzing) activity"/>
    <property type="evidence" value="ECO:0007669"/>
    <property type="project" value="RHEA"/>
</dbReference>
<evidence type="ECO:0000256" key="2">
    <source>
        <dbReference type="ARBA" id="ARBA00011123"/>
    </source>
</evidence>
<evidence type="ECO:0000259" key="11">
    <source>
        <dbReference type="SMART" id="SM00845"/>
    </source>
</evidence>
<evidence type="ECO:0000256" key="3">
    <source>
        <dbReference type="ARBA" id="ARBA00022598"/>
    </source>
</evidence>
<dbReference type="GO" id="GO:0006412">
    <property type="term" value="P:translation"/>
    <property type="evidence" value="ECO:0007669"/>
    <property type="project" value="UniProtKB-UniRule"/>
</dbReference>
<proteinExistence type="inferred from homology"/>
<dbReference type="GO" id="GO:0005524">
    <property type="term" value="F:ATP binding"/>
    <property type="evidence" value="ECO:0007669"/>
    <property type="project" value="UniProtKB-KW"/>
</dbReference>
<dbReference type="InterPro" id="IPR018027">
    <property type="entry name" value="Asn/Gln_amidotransferase"/>
</dbReference>
<dbReference type="FunFam" id="1.10.150.380:FF:000001">
    <property type="entry name" value="Aspartyl/glutamyl-tRNA(Asn/Gln) amidotransferase subunit B"/>
    <property type="match status" value="1"/>
</dbReference>
<keyword evidence="5 10" id="KW-0067">ATP-binding</keyword>
<dbReference type="InterPro" id="IPR023168">
    <property type="entry name" value="GatB_Yqey_C_2"/>
</dbReference>
<dbReference type="InterPro" id="IPR017958">
    <property type="entry name" value="Gln-tRNA_amidoTrfase_suB_CS"/>
</dbReference>
<evidence type="ECO:0000313" key="12">
    <source>
        <dbReference type="EMBL" id="RKD28996.1"/>
    </source>
</evidence>
<dbReference type="SUPFAM" id="SSF89095">
    <property type="entry name" value="GatB/YqeY motif"/>
    <property type="match status" value="1"/>
</dbReference>
<name>A0A419SUV2_9FIRM</name>
<dbReference type="SUPFAM" id="SSF55931">
    <property type="entry name" value="Glutamine synthetase/guanido kinase"/>
    <property type="match status" value="1"/>
</dbReference>
<comment type="function">
    <text evidence="7 10">Allows the formation of correctly charged Asn-tRNA(Asn) or Gln-tRNA(Gln) through the transamidation of misacylated Asp-tRNA(Asn) or Glu-tRNA(Gln) in organisms which lack either or both of asparaginyl-tRNA or glutaminyl-tRNA synthetases. The reaction takes place in the presence of glutamine and ATP through an activated phospho-Asp-tRNA(Asn) or phospho-Glu-tRNA(Gln).</text>
</comment>
<feature type="domain" description="Asn/Gln amidotransferase" evidence="11">
    <location>
        <begin position="326"/>
        <end position="473"/>
    </location>
</feature>
<evidence type="ECO:0000313" key="13">
    <source>
        <dbReference type="Proteomes" id="UP000284177"/>
    </source>
</evidence>
<dbReference type="OrthoDB" id="9804078at2"/>
<keyword evidence="13" id="KW-1185">Reference proteome</keyword>
<dbReference type="InterPro" id="IPR017959">
    <property type="entry name" value="Asn/Gln-tRNA_amidoTrfase_suB/E"/>
</dbReference>
<dbReference type="Gene3D" id="1.10.10.410">
    <property type="match status" value="1"/>
</dbReference>
<dbReference type="Pfam" id="PF02637">
    <property type="entry name" value="GatB_Yqey"/>
    <property type="match status" value="1"/>
</dbReference>
<comment type="similarity">
    <text evidence="1 10">Belongs to the GatB/GatE family. GatB subfamily.</text>
</comment>
<evidence type="ECO:0000256" key="6">
    <source>
        <dbReference type="ARBA" id="ARBA00022917"/>
    </source>
</evidence>
<keyword evidence="12" id="KW-0808">Transferase</keyword>
<accession>A0A419SUV2</accession>
<dbReference type="Proteomes" id="UP000284177">
    <property type="component" value="Unassembled WGS sequence"/>
</dbReference>
<comment type="catalytic activity">
    <reaction evidence="9 10">
        <text>L-glutamyl-tRNA(Gln) + L-glutamine + ATP + H2O = L-glutaminyl-tRNA(Gln) + L-glutamate + ADP + phosphate + H(+)</text>
        <dbReference type="Rhea" id="RHEA:17521"/>
        <dbReference type="Rhea" id="RHEA-COMP:9681"/>
        <dbReference type="Rhea" id="RHEA-COMP:9684"/>
        <dbReference type="ChEBI" id="CHEBI:15377"/>
        <dbReference type="ChEBI" id="CHEBI:15378"/>
        <dbReference type="ChEBI" id="CHEBI:29985"/>
        <dbReference type="ChEBI" id="CHEBI:30616"/>
        <dbReference type="ChEBI" id="CHEBI:43474"/>
        <dbReference type="ChEBI" id="CHEBI:58359"/>
        <dbReference type="ChEBI" id="CHEBI:78520"/>
        <dbReference type="ChEBI" id="CHEBI:78521"/>
        <dbReference type="ChEBI" id="CHEBI:456216"/>
    </reaction>
</comment>
<evidence type="ECO:0000256" key="9">
    <source>
        <dbReference type="ARBA" id="ARBA00047913"/>
    </source>
</evidence>
<comment type="subunit">
    <text evidence="2 10">Heterotrimer of A, B and C subunits.</text>
</comment>
<dbReference type="Gene3D" id="1.10.150.380">
    <property type="entry name" value="GatB domain, N-terminal subdomain"/>
    <property type="match status" value="1"/>
</dbReference>
<dbReference type="PROSITE" id="PS01234">
    <property type="entry name" value="GATB"/>
    <property type="match status" value="1"/>
</dbReference>
<keyword evidence="3 10" id="KW-0436">Ligase</keyword>
<comment type="caution">
    <text evidence="12">The sequence shown here is derived from an EMBL/GenBank/DDBJ whole genome shotgun (WGS) entry which is preliminary data.</text>
</comment>
<evidence type="ECO:0000256" key="7">
    <source>
        <dbReference type="ARBA" id="ARBA00024799"/>
    </source>
</evidence>
<dbReference type="HAMAP" id="MF_00121">
    <property type="entry name" value="GatB"/>
    <property type="match status" value="1"/>
</dbReference>
<evidence type="ECO:0000256" key="5">
    <source>
        <dbReference type="ARBA" id="ARBA00022840"/>
    </source>
</evidence>
<protein>
    <recommendedName>
        <fullName evidence="10">Aspartyl/glutamyl-tRNA(Asn/Gln) amidotransferase subunit B</fullName>
        <shortName evidence="10">Asp/Glu-ADT subunit B</shortName>
        <ecNumber evidence="10">6.3.5.-</ecNumber>
    </recommendedName>
</protein>
<dbReference type="SMART" id="SM00845">
    <property type="entry name" value="GatB_Yqey"/>
    <property type="match status" value="1"/>
</dbReference>
<dbReference type="Pfam" id="PF02934">
    <property type="entry name" value="GatB_N"/>
    <property type="match status" value="1"/>
</dbReference>
<dbReference type="NCBIfam" id="NF004014">
    <property type="entry name" value="PRK05477.1-4"/>
    <property type="match status" value="1"/>
</dbReference>
<dbReference type="RefSeq" id="WP_120170656.1">
    <property type="nucleotide sequence ID" value="NZ_MCIB01000039.1"/>
</dbReference>
<keyword evidence="6 10" id="KW-0648">Protein biosynthesis</keyword>
<comment type="catalytic activity">
    <reaction evidence="8 10">
        <text>L-aspartyl-tRNA(Asn) + L-glutamine + ATP + H2O = L-asparaginyl-tRNA(Asn) + L-glutamate + ADP + phosphate + 2 H(+)</text>
        <dbReference type="Rhea" id="RHEA:14513"/>
        <dbReference type="Rhea" id="RHEA-COMP:9674"/>
        <dbReference type="Rhea" id="RHEA-COMP:9677"/>
        <dbReference type="ChEBI" id="CHEBI:15377"/>
        <dbReference type="ChEBI" id="CHEBI:15378"/>
        <dbReference type="ChEBI" id="CHEBI:29985"/>
        <dbReference type="ChEBI" id="CHEBI:30616"/>
        <dbReference type="ChEBI" id="CHEBI:43474"/>
        <dbReference type="ChEBI" id="CHEBI:58359"/>
        <dbReference type="ChEBI" id="CHEBI:78515"/>
        <dbReference type="ChEBI" id="CHEBI:78516"/>
        <dbReference type="ChEBI" id="CHEBI:456216"/>
    </reaction>
</comment>
<evidence type="ECO:0000256" key="4">
    <source>
        <dbReference type="ARBA" id="ARBA00022741"/>
    </source>
</evidence>
<dbReference type="GO" id="GO:0050567">
    <property type="term" value="F:glutaminyl-tRNA synthase (glutamine-hydrolyzing) activity"/>
    <property type="evidence" value="ECO:0007669"/>
    <property type="project" value="UniProtKB-UniRule"/>
</dbReference>
<dbReference type="NCBIfam" id="NF004012">
    <property type="entry name" value="PRK05477.1-2"/>
    <property type="match status" value="1"/>
</dbReference>
<organism evidence="12 13">
    <name type="scientific">Thermohalobacter berrensis</name>
    <dbReference type="NCBI Taxonomy" id="99594"/>
    <lineage>
        <taxon>Bacteria</taxon>
        <taxon>Bacillati</taxon>
        <taxon>Bacillota</taxon>
        <taxon>Tissierellia</taxon>
        <taxon>Tissierellales</taxon>
        <taxon>Thermohalobacteraceae</taxon>
        <taxon>Thermohalobacter</taxon>
    </lineage>
</organism>
<dbReference type="GO" id="GO:0070681">
    <property type="term" value="P:glutaminyl-tRNAGln biosynthesis via transamidation"/>
    <property type="evidence" value="ECO:0007669"/>
    <property type="project" value="TreeGrafter"/>
</dbReference>
<dbReference type="PANTHER" id="PTHR11659">
    <property type="entry name" value="GLUTAMYL-TRNA GLN AMIDOTRANSFERASE SUBUNIT B MITOCHONDRIAL AND PROKARYOTIC PET112-RELATED"/>
    <property type="match status" value="1"/>
</dbReference>
<gene>
    <name evidence="10" type="primary">gatB</name>
    <name evidence="12" type="ORF">BET03_06525</name>
</gene>
<dbReference type="EC" id="6.3.5.-" evidence="10"/>
<dbReference type="InterPro" id="IPR004413">
    <property type="entry name" value="GatB"/>
</dbReference>
<sequence>MSYNTIIGLEIHAELMTKSKIFCDCSTEFGGEVNTHCCPICLGLPGTLPVLNKKVVEYGMKAGLALNCNISEKTKMDRKNYFYPDLVKGYQISQYDMPLCKEGYVEIETEKGKKKIRIRRVHIEEDTGKSIHSIDGGSLLDYNRSGVPLIEIVTEPDMNSPEEAKMFLDKLKSILQYIEVSDCKMEEGSLRVDININVVDEEKGSKTTITELKNLNSFKAAVKAMEYEEKRHKKLLEEGKDTRRETRRWDESKNETIVMRVKENVEDYRYFPEPDIVELEIDREWVENIRENLPELPHVKKERFIKEYGLPEYDAEVITSSRALANFYEETNNYAKDPKQISNWIMGDVLRRLNEEEMEIEDIKFTPKDLADLLKLINEGKINNKIGKKVLRTMFEEGKDPNTIVKEKGLIQITDENKLREIVENVIAENEQSVIDYRNGKDRALGYLVGQVMKATRGKANPQMVNKLILEMIKE</sequence>
<dbReference type="InterPro" id="IPR006075">
    <property type="entry name" value="Asn/Gln-tRNA_Trfase_suB/E_cat"/>
</dbReference>
<dbReference type="InterPro" id="IPR014746">
    <property type="entry name" value="Gln_synth/guanido_kin_cat_dom"/>
</dbReference>
<dbReference type="InterPro" id="IPR042114">
    <property type="entry name" value="GatB_C_1"/>
</dbReference>
<dbReference type="InterPro" id="IPR003789">
    <property type="entry name" value="Asn/Gln_tRNA_amidoTrase-B-like"/>
</dbReference>
<evidence type="ECO:0000256" key="10">
    <source>
        <dbReference type="HAMAP-Rule" id="MF_00121"/>
    </source>
</evidence>
<keyword evidence="4 10" id="KW-0547">Nucleotide-binding</keyword>